<proteinExistence type="predicted"/>
<feature type="transmembrane region" description="Helical" evidence="1">
    <location>
        <begin position="10"/>
        <end position="27"/>
    </location>
</feature>
<feature type="transmembrane region" description="Helical" evidence="1">
    <location>
        <begin position="129"/>
        <end position="156"/>
    </location>
</feature>
<evidence type="ECO:0000256" key="1">
    <source>
        <dbReference type="SAM" id="Phobius"/>
    </source>
</evidence>
<keyword evidence="1" id="KW-0472">Membrane</keyword>
<feature type="transmembrane region" description="Helical" evidence="1">
    <location>
        <begin position="33"/>
        <end position="57"/>
    </location>
</feature>
<organism evidence="2 3">
    <name type="scientific">Leucobacter insecticola</name>
    <dbReference type="NCBI Taxonomy" id="2714934"/>
    <lineage>
        <taxon>Bacteria</taxon>
        <taxon>Bacillati</taxon>
        <taxon>Actinomycetota</taxon>
        <taxon>Actinomycetes</taxon>
        <taxon>Micrococcales</taxon>
        <taxon>Microbacteriaceae</taxon>
        <taxon>Leucobacter</taxon>
    </lineage>
</organism>
<protein>
    <submittedName>
        <fullName evidence="2">Uncharacterized protein</fullName>
    </submittedName>
</protein>
<gene>
    <name evidence="2" type="ORF">G7067_01980</name>
</gene>
<feature type="transmembrane region" description="Helical" evidence="1">
    <location>
        <begin position="66"/>
        <end position="87"/>
    </location>
</feature>
<keyword evidence="3" id="KW-1185">Reference proteome</keyword>
<dbReference type="KEGG" id="lins:G7067_01980"/>
<feature type="transmembrane region" description="Helical" evidence="1">
    <location>
        <begin position="177"/>
        <end position="199"/>
    </location>
</feature>
<accession>A0A6G8FG18</accession>
<dbReference type="Proteomes" id="UP000501387">
    <property type="component" value="Chromosome"/>
</dbReference>
<name>A0A6G8FG18_9MICO</name>
<evidence type="ECO:0000313" key="3">
    <source>
        <dbReference type="Proteomes" id="UP000501387"/>
    </source>
</evidence>
<keyword evidence="1" id="KW-0812">Transmembrane</keyword>
<keyword evidence="1" id="KW-1133">Transmembrane helix</keyword>
<reference evidence="2 3" key="1">
    <citation type="submission" date="2020-03" db="EMBL/GenBank/DDBJ databases">
        <title>Leucobacter sp. nov., isolated from beetles.</title>
        <authorList>
            <person name="Hyun D.-W."/>
            <person name="Bae J.-W."/>
        </authorList>
    </citation>
    <scope>NUCLEOTIDE SEQUENCE [LARGE SCALE GENOMIC DNA]</scope>
    <source>
        <strain evidence="2 3">HDW9B</strain>
    </source>
</reference>
<dbReference type="AlphaFoldDB" id="A0A6G8FG18"/>
<dbReference type="RefSeq" id="WP_166321559.1">
    <property type="nucleotide sequence ID" value="NZ_CP049934.1"/>
</dbReference>
<sequence length="224" mass="24638">MRIADENEKWVIVLLVIATIVAVARYSEYVGEITVWLVVFSALVFLATVVAFLVFWVKKCVDGRSVVWRILLSSALWTAGLFNAYWLQNAPIHGEAVEVMRAYVAKHGAIGSFLQSKHGEFQQVANQMIGAGLCMLMLLVFMALCLAAISAVNIASGGRPRWFWLALFWLNKWATGLRVWIVAAFVGLLALAFTSGLAFDLGEAFIHQVSTLFPSSSLTPTPSP</sequence>
<dbReference type="EMBL" id="CP049934">
    <property type="protein sequence ID" value="QIM15456.1"/>
    <property type="molecule type" value="Genomic_DNA"/>
</dbReference>
<evidence type="ECO:0000313" key="2">
    <source>
        <dbReference type="EMBL" id="QIM15456.1"/>
    </source>
</evidence>